<keyword evidence="2" id="KW-0288">FMN</keyword>
<dbReference type="EMBL" id="UINC01126674">
    <property type="protein sequence ID" value="SVD05301.1"/>
    <property type="molecule type" value="Genomic_DNA"/>
</dbReference>
<dbReference type="InterPro" id="IPR004136">
    <property type="entry name" value="NMO"/>
</dbReference>
<keyword evidence="1" id="KW-0285">Flavoprotein</keyword>
<dbReference type="PANTHER" id="PTHR32332">
    <property type="entry name" value="2-NITROPROPANE DIOXYGENASE"/>
    <property type="match status" value="1"/>
</dbReference>
<dbReference type="GO" id="GO:0018580">
    <property type="term" value="F:nitronate monooxygenase activity"/>
    <property type="evidence" value="ECO:0007669"/>
    <property type="project" value="InterPro"/>
</dbReference>
<dbReference type="Gene3D" id="3.20.20.70">
    <property type="entry name" value="Aldolase class I"/>
    <property type="match status" value="1"/>
</dbReference>
<dbReference type="SUPFAM" id="SSF51412">
    <property type="entry name" value="Inosine monophosphate dehydrogenase (IMPDH)"/>
    <property type="match status" value="1"/>
</dbReference>
<evidence type="ECO:0000256" key="3">
    <source>
        <dbReference type="ARBA" id="ARBA00023002"/>
    </source>
</evidence>
<evidence type="ECO:0000256" key="1">
    <source>
        <dbReference type="ARBA" id="ARBA00022630"/>
    </source>
</evidence>
<evidence type="ECO:0000313" key="4">
    <source>
        <dbReference type="EMBL" id="SVD05301.1"/>
    </source>
</evidence>
<dbReference type="InterPro" id="IPR013785">
    <property type="entry name" value="Aldolase_TIM"/>
</dbReference>
<dbReference type="CDD" id="cd04730">
    <property type="entry name" value="NPD_like"/>
    <property type="match status" value="1"/>
</dbReference>
<name>A0A382S8P9_9ZZZZ</name>
<dbReference type="Pfam" id="PF03060">
    <property type="entry name" value="NMO"/>
    <property type="match status" value="1"/>
</dbReference>
<reference evidence="4" key="1">
    <citation type="submission" date="2018-05" db="EMBL/GenBank/DDBJ databases">
        <authorList>
            <person name="Lanie J.A."/>
            <person name="Ng W.-L."/>
            <person name="Kazmierczak K.M."/>
            <person name="Andrzejewski T.M."/>
            <person name="Davidsen T.M."/>
            <person name="Wayne K.J."/>
            <person name="Tettelin H."/>
            <person name="Glass J.I."/>
            <person name="Rusch D."/>
            <person name="Podicherti R."/>
            <person name="Tsui H.-C.T."/>
            <person name="Winkler M.E."/>
        </authorList>
    </citation>
    <scope>NUCLEOTIDE SEQUENCE</scope>
</reference>
<keyword evidence="3" id="KW-0560">Oxidoreductase</keyword>
<dbReference type="AlphaFoldDB" id="A0A382S8P9"/>
<organism evidence="4">
    <name type="scientific">marine metagenome</name>
    <dbReference type="NCBI Taxonomy" id="408172"/>
    <lineage>
        <taxon>unclassified sequences</taxon>
        <taxon>metagenomes</taxon>
        <taxon>ecological metagenomes</taxon>
    </lineage>
</organism>
<accession>A0A382S8P9</accession>
<feature type="non-terminal residue" evidence="4">
    <location>
        <position position="278"/>
    </location>
</feature>
<dbReference type="PANTHER" id="PTHR32332:SF38">
    <property type="entry name" value="MONOOXYGENASE RV1533-RELATED"/>
    <property type="match status" value="1"/>
</dbReference>
<gene>
    <name evidence="4" type="ORF">METZ01_LOCUS358155</name>
</gene>
<evidence type="ECO:0000256" key="2">
    <source>
        <dbReference type="ARBA" id="ARBA00022643"/>
    </source>
</evidence>
<protein>
    <submittedName>
        <fullName evidence="4">Uncharacterized protein</fullName>
    </submittedName>
</protein>
<proteinExistence type="predicted"/>
<sequence>MATKRSALQTGLGESLGLKYPIFGFAHSVDVVCALAEAGCIGIFGATRDTPEEIEERLLEIRDRVGDKLFGVDLVLPRGMPDLDDRVAIEEQLPQEHREFVEEIYKKYNVPKATQPGMRSRFVRSEQMAQAQIEKVLASDVNIFACGIGAPRETVARARADGKITIALLGNPRHVQPALDSGVDILVAQGHDAGAHTGPIGTFSLVPQIVDLAGDIPVLAAGGVATGRHIAASYALGAQGVWIGTSWLTTTEHALHPTLIKKLLSAGSSDTVISRADS</sequence>